<dbReference type="GO" id="GO:0006355">
    <property type="term" value="P:regulation of DNA-templated transcription"/>
    <property type="evidence" value="ECO:0007669"/>
    <property type="project" value="InterPro"/>
</dbReference>
<dbReference type="RefSeq" id="WP_212609140.1">
    <property type="nucleotide sequence ID" value="NZ_CP073910.1"/>
</dbReference>
<dbReference type="GO" id="GO:0003677">
    <property type="term" value="F:DNA binding"/>
    <property type="evidence" value="ECO:0007669"/>
    <property type="project" value="InterPro"/>
</dbReference>
<feature type="compositionally biased region" description="Low complexity" evidence="2">
    <location>
        <begin position="177"/>
        <end position="192"/>
    </location>
</feature>
<reference evidence="3" key="1">
    <citation type="submission" date="2021-04" db="EMBL/GenBank/DDBJ databases">
        <title>Isolation of p-tert-butylphenol degrading bacteria Sphingobium phenoxybenzoativorans Tas13 from active sludge.</title>
        <authorList>
            <person name="Li Y."/>
        </authorList>
    </citation>
    <scope>NUCLEOTIDE SEQUENCE</scope>
    <source>
        <strain evidence="3">Tas13</strain>
    </source>
</reference>
<keyword evidence="4" id="KW-1185">Reference proteome</keyword>
<dbReference type="Gene3D" id="1.10.10.1550">
    <property type="entry name" value="ROS/MUCR transcriptional regulator protein"/>
    <property type="match status" value="1"/>
</dbReference>
<comment type="similarity">
    <text evidence="1">Belongs to the ros/MucR family.</text>
</comment>
<dbReference type="InterPro" id="IPR041920">
    <property type="entry name" value="ROS/MUCR_sf"/>
</dbReference>
<accession>A0A975K6B5</accession>
<evidence type="ECO:0000313" key="3">
    <source>
        <dbReference type="EMBL" id="QUT05610.1"/>
    </source>
</evidence>
<protein>
    <submittedName>
        <fullName evidence="3">MucR family transcriptional regulator</fullName>
    </submittedName>
</protein>
<proteinExistence type="inferred from homology"/>
<dbReference type="InterPro" id="IPR008807">
    <property type="entry name" value="ROS_MUCR"/>
</dbReference>
<gene>
    <name evidence="3" type="ORF">KFK14_22060</name>
</gene>
<evidence type="ECO:0000256" key="1">
    <source>
        <dbReference type="ARBA" id="ARBA00007031"/>
    </source>
</evidence>
<feature type="compositionally biased region" description="Basic and acidic residues" evidence="2">
    <location>
        <begin position="199"/>
        <end position="211"/>
    </location>
</feature>
<organism evidence="3 4">
    <name type="scientific">Sphingobium phenoxybenzoativorans</name>
    <dbReference type="NCBI Taxonomy" id="1592790"/>
    <lineage>
        <taxon>Bacteria</taxon>
        <taxon>Pseudomonadati</taxon>
        <taxon>Pseudomonadota</taxon>
        <taxon>Alphaproteobacteria</taxon>
        <taxon>Sphingomonadales</taxon>
        <taxon>Sphingomonadaceae</taxon>
        <taxon>Sphingobium</taxon>
    </lineage>
</organism>
<dbReference type="KEGG" id="spph:KFK14_22060"/>
<dbReference type="GO" id="GO:0008270">
    <property type="term" value="F:zinc ion binding"/>
    <property type="evidence" value="ECO:0007669"/>
    <property type="project" value="InterPro"/>
</dbReference>
<sequence>MADTDQPTFTNLVVQLLSAYVSNNSVASEDLAGLILSTRRALAQDTSIEPGTSAAAGYTPAVTVQESLASQDCIISMIDGKSYKTLKRHLGTHGLTPQDYRERYNLPADYPLVASNYSKKRRAVAARMGLGRNRAKIQLEPVEAPTAPVAKPASTARRKTTTAKVAKAPVKSRETNTSEPATSAAASASPTARKPKLKLNLDKADPAKPAKEAITTSAKAGRRKRETSASNTATEVKTKRARKQKIVHPTAPSVNPIVKKH</sequence>
<name>A0A975K6B5_9SPHN</name>
<dbReference type="EMBL" id="CP073910">
    <property type="protein sequence ID" value="QUT05610.1"/>
    <property type="molecule type" value="Genomic_DNA"/>
</dbReference>
<dbReference type="Pfam" id="PF05443">
    <property type="entry name" value="ROS_MUCR"/>
    <property type="match status" value="1"/>
</dbReference>
<feature type="region of interest" description="Disordered" evidence="2">
    <location>
        <begin position="146"/>
        <end position="261"/>
    </location>
</feature>
<evidence type="ECO:0000256" key="2">
    <source>
        <dbReference type="SAM" id="MobiDB-lite"/>
    </source>
</evidence>
<dbReference type="AlphaFoldDB" id="A0A975K6B5"/>
<evidence type="ECO:0000313" key="4">
    <source>
        <dbReference type="Proteomes" id="UP000681425"/>
    </source>
</evidence>
<dbReference type="Proteomes" id="UP000681425">
    <property type="component" value="Chromosome"/>
</dbReference>